<evidence type="ECO:0000256" key="1">
    <source>
        <dbReference type="ARBA" id="ARBA00022801"/>
    </source>
</evidence>
<proteinExistence type="predicted"/>
<evidence type="ECO:0000313" key="5">
    <source>
        <dbReference type="Proteomes" id="UP001214250"/>
    </source>
</evidence>
<keyword evidence="5" id="KW-1185">Reference proteome</keyword>
<accession>A0ABY7VTF2</accession>
<dbReference type="PANTHER" id="PTHR22901">
    <property type="entry name" value="SIALATE O-ACETYLESTERASE"/>
    <property type="match status" value="1"/>
</dbReference>
<gene>
    <name evidence="4" type="ORF">PQO03_01025</name>
</gene>
<dbReference type="InterPro" id="IPR036514">
    <property type="entry name" value="SGNH_hydro_sf"/>
</dbReference>
<keyword evidence="1" id="KW-0378">Hydrolase</keyword>
<evidence type="ECO:0000256" key="2">
    <source>
        <dbReference type="SAM" id="SignalP"/>
    </source>
</evidence>
<feature type="domain" description="Sialate O-acetylesterase" evidence="3">
    <location>
        <begin position="113"/>
        <end position="343"/>
    </location>
</feature>
<evidence type="ECO:0000259" key="3">
    <source>
        <dbReference type="Pfam" id="PF03629"/>
    </source>
</evidence>
<organism evidence="4 5">
    <name type="scientific">Lentisphaera profundi</name>
    <dbReference type="NCBI Taxonomy" id="1658616"/>
    <lineage>
        <taxon>Bacteria</taxon>
        <taxon>Pseudomonadati</taxon>
        <taxon>Lentisphaerota</taxon>
        <taxon>Lentisphaeria</taxon>
        <taxon>Lentisphaerales</taxon>
        <taxon>Lentisphaeraceae</taxon>
        <taxon>Lentisphaera</taxon>
    </lineage>
</organism>
<dbReference type="SUPFAM" id="SSF52266">
    <property type="entry name" value="SGNH hydrolase"/>
    <property type="match status" value="1"/>
</dbReference>
<protein>
    <submittedName>
        <fullName evidence="4">Sialate O-acetylesterase</fullName>
    </submittedName>
</protein>
<evidence type="ECO:0000313" key="4">
    <source>
        <dbReference type="EMBL" id="WDE96548.1"/>
    </source>
</evidence>
<keyword evidence="2" id="KW-0732">Signal</keyword>
<dbReference type="InterPro" id="IPR005181">
    <property type="entry name" value="SASA"/>
</dbReference>
<dbReference type="Proteomes" id="UP001214250">
    <property type="component" value="Chromosome 1"/>
</dbReference>
<dbReference type="PANTHER" id="PTHR22901:SF0">
    <property type="entry name" value="SIALATE O-ACETYLESTERASE"/>
    <property type="match status" value="1"/>
</dbReference>
<name>A0ABY7VTF2_9BACT</name>
<sequence length="505" mass="54915">MKISTNSLVKSKISACLLTSIILFCATPAQADVKLNSLFTDNMVLQRGIPAKVFGKANDGEKVTVTINGQTATSTATNGEWLVKLKPMKAGGPFNMTVKGKNTVTIKNVMLGDVWVCAGQSNMDYDLGKFLSPKLGDVAKKYAKIIDTSVNDKVRIALIAKHFPRTVVEEVKIEDSFSKSWQAPSVEITPLTSAVGYVFAKNLSVHLNVPIGLIDSNKGGTAVETWMTNNSKKALGAKVGKSGYNGMIAPLHKFAIKGVIWYQGENNARTIQSSLAYAKNFKIMITDWRKAWGLGDFPFLYVQLAGYAKTKGTNAPVTWPFLRESQTKALELANTAMALALDKGVEFNIHPHHKIAVSERLVLCARKLAYGEDIVYSGPQYKSHEIKGNSVVISFDHAGSGLTAKDTLWDKELVKANVLKGFTICGADKEFVAAYAFVKGDTIVVSAKTVAMPLAVRYAWDGFPRSNFANKEGLPAVPFRTDNFNDAGSVISAKKKGKSKSKRKK</sequence>
<reference evidence="4 5" key="1">
    <citation type="submission" date="2023-02" db="EMBL/GenBank/DDBJ databases">
        <title>Genome sequence of Lentisphaera profundi SAORIC-696.</title>
        <authorList>
            <person name="Kim e."/>
            <person name="Cho J.-C."/>
            <person name="Choi A."/>
            <person name="Kang I."/>
        </authorList>
    </citation>
    <scope>NUCLEOTIDE SEQUENCE [LARGE SCALE GENOMIC DNA]</scope>
    <source>
        <strain evidence="4 5">SAORIC-696</strain>
    </source>
</reference>
<dbReference type="InterPro" id="IPR039329">
    <property type="entry name" value="SIAE"/>
</dbReference>
<feature type="chain" id="PRO_5046015799" evidence="2">
    <location>
        <begin position="32"/>
        <end position="505"/>
    </location>
</feature>
<dbReference type="EMBL" id="CP117811">
    <property type="protein sequence ID" value="WDE96548.1"/>
    <property type="molecule type" value="Genomic_DNA"/>
</dbReference>
<dbReference type="Pfam" id="PF03629">
    <property type="entry name" value="SASA"/>
    <property type="match status" value="1"/>
</dbReference>
<dbReference type="RefSeq" id="WP_274150613.1">
    <property type="nucleotide sequence ID" value="NZ_CP117811.1"/>
</dbReference>
<feature type="signal peptide" evidence="2">
    <location>
        <begin position="1"/>
        <end position="31"/>
    </location>
</feature>
<dbReference type="Gene3D" id="3.40.50.1110">
    <property type="entry name" value="SGNH hydrolase"/>
    <property type="match status" value="1"/>
</dbReference>